<feature type="compositionally biased region" description="Basic and acidic residues" evidence="1">
    <location>
        <begin position="158"/>
        <end position="171"/>
    </location>
</feature>
<feature type="compositionally biased region" description="Low complexity" evidence="1">
    <location>
        <begin position="333"/>
        <end position="368"/>
    </location>
</feature>
<gene>
    <name evidence="3" type="ORF">DSCA_63650</name>
</gene>
<protein>
    <submittedName>
        <fullName evidence="3">Uncharacterized protein</fullName>
    </submittedName>
</protein>
<accession>A0A5K7YVJ8</accession>
<dbReference type="KEGG" id="dalk:DSCA_63650"/>
<dbReference type="Proteomes" id="UP000427906">
    <property type="component" value="Chromosome"/>
</dbReference>
<dbReference type="AlphaFoldDB" id="A0A5K7YVJ8"/>
<reference evidence="3 4" key="1">
    <citation type="submission" date="2019-11" db="EMBL/GenBank/DDBJ databases">
        <title>Comparative genomics of hydrocarbon-degrading Desulfosarcina strains.</title>
        <authorList>
            <person name="Watanabe M."/>
            <person name="Kojima H."/>
            <person name="Fukui M."/>
        </authorList>
    </citation>
    <scope>NUCLEOTIDE SEQUENCE [LARGE SCALE GENOMIC DNA]</scope>
    <source>
        <strain evidence="3 4">PL12</strain>
    </source>
</reference>
<feature type="region of interest" description="Disordered" evidence="1">
    <location>
        <begin position="287"/>
        <end position="390"/>
    </location>
</feature>
<keyword evidence="2" id="KW-0812">Transmembrane</keyword>
<sequence length="390" mass="40812">MAKPEKRWQLLLVADDGRIIPFKRVKGMLLALLILLIVLALFCAGLAWQLTAEKVRHHRTSLQLADASRQMVDYKSKHELIAAELVLAEARMEKAGLPVPRRTARIPRQAPGKTADGTNGDGGKKPASEIAAGPMVTDSAVEKAAATTVPDPVQAIAPEKKKAPAPPEPEKPAVEIGDLEVTHDAAKKILLARFRVKNTGPRSSPVAGRCVVVLKNDLADAATWLGMPGVTLVDGKPDGKRGQAFKISRFRDMEIKAAGQADPSAFKHAAVYVFDTSGRLISTKDFTINLPAPKPEPEPAPEPEPKPAAEPAPPASPPEAVQPPAPPEPAASPAPGGDSGPAPGKGPAAAIPDAAAGAALPSGPAAVPVDDPSLTDPVEPVKEEDTRSRF</sequence>
<evidence type="ECO:0000256" key="1">
    <source>
        <dbReference type="SAM" id="MobiDB-lite"/>
    </source>
</evidence>
<feature type="compositionally biased region" description="Basic and acidic residues" evidence="1">
    <location>
        <begin position="379"/>
        <end position="390"/>
    </location>
</feature>
<evidence type="ECO:0000313" key="4">
    <source>
        <dbReference type="Proteomes" id="UP000427906"/>
    </source>
</evidence>
<feature type="region of interest" description="Disordered" evidence="1">
    <location>
        <begin position="103"/>
        <end position="130"/>
    </location>
</feature>
<dbReference type="RefSeq" id="WP_174784005.1">
    <property type="nucleotide sequence ID" value="NZ_AP021874.1"/>
</dbReference>
<proteinExistence type="predicted"/>
<evidence type="ECO:0000313" key="3">
    <source>
        <dbReference type="EMBL" id="BBO72435.1"/>
    </source>
</evidence>
<keyword evidence="2" id="KW-1133">Transmembrane helix</keyword>
<feature type="transmembrane region" description="Helical" evidence="2">
    <location>
        <begin position="28"/>
        <end position="50"/>
    </location>
</feature>
<keyword evidence="2" id="KW-0472">Membrane</keyword>
<organism evidence="3 4">
    <name type="scientific">Desulfosarcina alkanivorans</name>
    <dbReference type="NCBI Taxonomy" id="571177"/>
    <lineage>
        <taxon>Bacteria</taxon>
        <taxon>Pseudomonadati</taxon>
        <taxon>Thermodesulfobacteriota</taxon>
        <taxon>Desulfobacteria</taxon>
        <taxon>Desulfobacterales</taxon>
        <taxon>Desulfosarcinaceae</taxon>
        <taxon>Desulfosarcina</taxon>
    </lineage>
</organism>
<name>A0A5K7YVJ8_9BACT</name>
<feature type="region of interest" description="Disordered" evidence="1">
    <location>
        <begin position="152"/>
        <end position="171"/>
    </location>
</feature>
<keyword evidence="4" id="KW-1185">Reference proteome</keyword>
<dbReference type="EMBL" id="AP021874">
    <property type="protein sequence ID" value="BBO72435.1"/>
    <property type="molecule type" value="Genomic_DNA"/>
</dbReference>
<feature type="compositionally biased region" description="Pro residues" evidence="1">
    <location>
        <begin position="292"/>
        <end position="332"/>
    </location>
</feature>
<evidence type="ECO:0000256" key="2">
    <source>
        <dbReference type="SAM" id="Phobius"/>
    </source>
</evidence>